<protein>
    <submittedName>
        <fullName evidence="1">Ribosome-binding factor A</fullName>
    </submittedName>
</protein>
<dbReference type="AlphaFoldDB" id="A0A6G2DC96"/>
<comment type="caution">
    <text evidence="1">The sequence shown here is derived from an EMBL/GenBank/DDBJ whole genome shotgun (WGS) entry which is preliminary data.</text>
</comment>
<sequence>TMSPLAAFAEIEEIYIELSKIGLVKIVNKSN</sequence>
<proteinExistence type="predicted"/>
<gene>
    <name evidence="1" type="ORF">GM540_09455</name>
</gene>
<reference evidence="1 2" key="1">
    <citation type="submission" date="2019-11" db="EMBL/GenBank/DDBJ databases">
        <title>Growth characteristics of pneumococcus vary with the chemical composition of the capsule and with environmental conditions.</title>
        <authorList>
            <person name="Tothpal A."/>
            <person name="Desobry K."/>
            <person name="Joshi S."/>
            <person name="Wyllie A.L."/>
            <person name="Weinberger D.M."/>
        </authorList>
    </citation>
    <scope>NUCLEOTIDE SEQUENCE [LARGE SCALE GENOMIC DNA]</scope>
    <source>
        <strain evidence="2">pnumococcus19F</strain>
    </source>
</reference>
<evidence type="ECO:0000313" key="2">
    <source>
        <dbReference type="Proteomes" id="UP000483094"/>
    </source>
</evidence>
<evidence type="ECO:0000313" key="1">
    <source>
        <dbReference type="EMBL" id="MTV74200.1"/>
    </source>
</evidence>
<organism evidence="1 2">
    <name type="scientific">Streptococcus pneumoniae</name>
    <dbReference type="NCBI Taxonomy" id="1313"/>
    <lineage>
        <taxon>Bacteria</taxon>
        <taxon>Bacillati</taxon>
        <taxon>Bacillota</taxon>
        <taxon>Bacilli</taxon>
        <taxon>Lactobacillales</taxon>
        <taxon>Streptococcaceae</taxon>
        <taxon>Streptococcus</taxon>
    </lineage>
</organism>
<name>A0A6G2DC96_STREE</name>
<dbReference type="EMBL" id="WNHQ01000923">
    <property type="protein sequence ID" value="MTV74200.1"/>
    <property type="molecule type" value="Genomic_DNA"/>
</dbReference>
<feature type="non-terminal residue" evidence="1">
    <location>
        <position position="1"/>
    </location>
</feature>
<dbReference type="Proteomes" id="UP000483094">
    <property type="component" value="Unassembled WGS sequence"/>
</dbReference>
<accession>A0A6G2DC96</accession>